<protein>
    <recommendedName>
        <fullName evidence="3">Heterokaryon incompatibility domain-containing protein</fullName>
    </recommendedName>
</protein>
<dbReference type="Proteomes" id="UP000091967">
    <property type="component" value="Unassembled WGS sequence"/>
</dbReference>
<dbReference type="Gene3D" id="2.60.120.260">
    <property type="entry name" value="Galactose-binding domain-like"/>
    <property type="match status" value="1"/>
</dbReference>
<name>A0A1B8AIX6_FUSPO</name>
<organism evidence="4 5">
    <name type="scientific">Fusarium poae</name>
    <dbReference type="NCBI Taxonomy" id="36050"/>
    <lineage>
        <taxon>Eukaryota</taxon>
        <taxon>Fungi</taxon>
        <taxon>Dikarya</taxon>
        <taxon>Ascomycota</taxon>
        <taxon>Pezizomycotina</taxon>
        <taxon>Sordariomycetes</taxon>
        <taxon>Hypocreomycetidae</taxon>
        <taxon>Hypocreales</taxon>
        <taxon>Nectriaceae</taxon>
        <taxon>Fusarium</taxon>
    </lineage>
</organism>
<dbReference type="InterPro" id="IPR052895">
    <property type="entry name" value="HetReg/Transcr_Mod"/>
</dbReference>
<feature type="chain" id="PRO_5008602906" description="Heterokaryon incompatibility domain-containing protein" evidence="2">
    <location>
        <begin position="22"/>
        <end position="1419"/>
    </location>
</feature>
<sequence length="1419" mass="159760">MVRLSVLPAAAVTLFLFGVKASPCKPATTGVTSIAESSTVVPDSTATSFDSTAVTTVIEATSTVQEESTAATTETSVVESVSSIASDTTITSAVVTTTALDPTTAAQEQPATTSGAPDCVETQLFINSGFDDSDSDITPWTSNGEITRIGPQSGGNAVAYAFATNGNDQAGTVSQTLSNLYGTYEFSYYYRVIHVSQHADYTCNTELKVGDTSRDGTFYDTVGDWRVDRLIFSDINVAQADVKLIVTCYGEYQSIQVNVDTLGFKRICSLSCGENPDIDELIAEQANATTPWTIPPDEKPGELHLRWPASVISNSPTEDISKTLAAATNEQLDISSSINASNAVAQSIYKRRLTDADFRILSISPAVDESYPLHAVLEDYQIDNCPEYETVSYCWGGEDGDTRRRQPVYVGDYWDVLLQTKNCWSMLRHVRYESNTRLIWVDAICINQEDHLEKEVQVPLMGQIYWKCLRTIIYLGEDVAKPKGLSLTKGKSYPKRHDFREFEDLIPNSLMTREQLFELRYFQRVWVIQEIILSPLAVIPVHGYEFRVRPGASLPPWTTHSDDLDPWMDYACTGSLSNNLLSLIQHTRSSLATDCRDKIYGILGLGHQVPGLRPDYSISKLHTYIGTILHLFVAEQCVKILTAAGGHRSDSKLPSWLPDWSLEDMGERLLSVAQATRDIYYYTASQTDARSFGKQIACLDNDFFTLFNSIDDTMPPETGFTTSELWAIKKPSVDPATLKLTLPLIHVCKFSSALVEVGWIKDPTDLNEPCHVYSIEVAGYTLYVCVPDNEISVEAGDNELFLLQKGQEFTLVLFMRRLSTTGEYRLLRCTVCYDLFLSSNPSSRPPLEKIDANFDSRDFGHKYGSSILGGTVTEACHVVAPTLEMKCQDSLDEKDADRCILDMLEQMRGESETSFVDTYIAFLESLYPQCPVWNEDDMTHMILSPAQLIESCKELCLISNELEIEIHPYSETEPEGFKEWKAAKLARPEIQKATGFEDDCMECDMEIRVTEESLRGCFTRSHGREAAFVEWNCKMIFQNAESKLSSDEPWNTSHAFCYYPWPGSFYEEGQIPGRVCQDQKPKLNFRKHRKHILTAFDWQNHKVLNPEEPILHGSNDKFKEAIKAIKDHNLMRTTSQLERERKKDAKENPVIVGIKQVYHLVYHDSHGGPSFSHGQVNDKRCRWHGNMSETRTNEFSSLWIHLEPSESLSVSVSSHFPHHQGEDLLLRQRGTNLLYHLGYSTVCWGHVAMDGQLREICIFELIKMSWHQPFNHYAWVVERDVQGNDMAYHSNDTVRLGHMFSLVAKLLLSGEDDKDFWIGNIGFVVEAYRQMMEKQLWLSCFAIFEVSMVHVKEGIKTGTNMQARFEVTNRKAKRRSDAKNAQSLNDDSETDDGQGSRLKRKAKDDGRVGKAKKTATITH</sequence>
<accession>A0A1B8AIX6</accession>
<reference evidence="4 5" key="1">
    <citation type="submission" date="2016-06" db="EMBL/GenBank/DDBJ databases">
        <title>Living apart together: crosstalk between the core and supernumerary genomes in a fungal plant pathogen.</title>
        <authorList>
            <person name="Vanheule A."/>
            <person name="Audenaert K."/>
            <person name="Warris S."/>
            <person name="Van De Geest H."/>
            <person name="Schijlen E."/>
            <person name="Hofte M."/>
            <person name="De Saeger S."/>
            <person name="Haesaert G."/>
            <person name="Waalwijk C."/>
            <person name="Van Der Lee T."/>
        </authorList>
    </citation>
    <scope>NUCLEOTIDE SEQUENCE [LARGE SCALE GENOMIC DNA]</scope>
    <source>
        <strain evidence="4 5">2516</strain>
    </source>
</reference>
<dbReference type="InterPro" id="IPR010730">
    <property type="entry name" value="HET"/>
</dbReference>
<dbReference type="STRING" id="36050.A0A1B8AIX6"/>
<feature type="signal peptide" evidence="2">
    <location>
        <begin position="1"/>
        <end position="21"/>
    </location>
</feature>
<feature type="domain" description="Heterokaryon incompatibility" evidence="3">
    <location>
        <begin position="388"/>
        <end position="530"/>
    </location>
</feature>
<gene>
    <name evidence="4" type="ORF">FPOA_06809</name>
</gene>
<keyword evidence="5" id="KW-1185">Reference proteome</keyword>
<dbReference type="PANTHER" id="PTHR24148">
    <property type="entry name" value="ANKYRIN REPEAT DOMAIN-CONTAINING PROTEIN 39 HOMOLOG-RELATED"/>
    <property type="match status" value="1"/>
</dbReference>
<dbReference type="Pfam" id="PF06985">
    <property type="entry name" value="HET"/>
    <property type="match status" value="1"/>
</dbReference>
<dbReference type="EMBL" id="LYXU01000003">
    <property type="protein sequence ID" value="OBS20440.1"/>
    <property type="molecule type" value="Genomic_DNA"/>
</dbReference>
<keyword evidence="2" id="KW-0732">Signal</keyword>
<evidence type="ECO:0000256" key="1">
    <source>
        <dbReference type="SAM" id="MobiDB-lite"/>
    </source>
</evidence>
<comment type="caution">
    <text evidence="4">The sequence shown here is derived from an EMBL/GenBank/DDBJ whole genome shotgun (WGS) entry which is preliminary data.</text>
</comment>
<evidence type="ECO:0000313" key="5">
    <source>
        <dbReference type="Proteomes" id="UP000091967"/>
    </source>
</evidence>
<proteinExistence type="predicted"/>
<evidence type="ECO:0000259" key="3">
    <source>
        <dbReference type="Pfam" id="PF06985"/>
    </source>
</evidence>
<evidence type="ECO:0000256" key="2">
    <source>
        <dbReference type="SAM" id="SignalP"/>
    </source>
</evidence>
<evidence type="ECO:0000313" key="4">
    <source>
        <dbReference type="EMBL" id="OBS20440.1"/>
    </source>
</evidence>
<dbReference type="PANTHER" id="PTHR24148:SF81">
    <property type="entry name" value="HETEROKARYON INCOMPATIBILITY DOMAIN-CONTAINING PROTEIN"/>
    <property type="match status" value="1"/>
</dbReference>
<feature type="region of interest" description="Disordered" evidence="1">
    <location>
        <begin position="1366"/>
        <end position="1419"/>
    </location>
</feature>